<evidence type="ECO:0000313" key="3">
    <source>
        <dbReference type="EMBL" id="BBK26124.1"/>
    </source>
</evidence>
<feature type="domain" description="Protein CR006 P-loop" evidence="2">
    <location>
        <begin position="2"/>
        <end position="422"/>
    </location>
</feature>
<protein>
    <recommendedName>
        <fullName evidence="2">Protein CR006 P-loop domain-containing protein</fullName>
    </recommendedName>
</protein>
<gene>
    <name evidence="3" type="ORF">Dia5BBH33_20590</name>
</gene>
<evidence type="ECO:0000256" key="1">
    <source>
        <dbReference type="SAM" id="Coils"/>
    </source>
</evidence>
<evidence type="ECO:0000259" key="2">
    <source>
        <dbReference type="Pfam" id="PF13166"/>
    </source>
</evidence>
<accession>A0A8D5A5L7</accession>
<dbReference type="Gene3D" id="3.40.50.300">
    <property type="entry name" value="P-loop containing nucleotide triphosphate hydrolases"/>
    <property type="match status" value="1"/>
</dbReference>
<dbReference type="GeneID" id="92717447"/>
<dbReference type="InterPro" id="IPR026866">
    <property type="entry name" value="CR006_AAA"/>
</dbReference>
<dbReference type="InterPro" id="IPR027417">
    <property type="entry name" value="P-loop_NTPase"/>
</dbReference>
<dbReference type="AlphaFoldDB" id="A0A8D5A5L7"/>
<dbReference type="EMBL" id="AP019697">
    <property type="protein sequence ID" value="BBK26124.1"/>
    <property type="molecule type" value="Genomic_DNA"/>
</dbReference>
<keyword evidence="1" id="KW-0175">Coiled coil</keyword>
<feature type="coiled-coil region" evidence="1">
    <location>
        <begin position="143"/>
        <end position="177"/>
    </location>
</feature>
<reference evidence="4" key="1">
    <citation type="submission" date="2019-05" db="EMBL/GenBank/DDBJ databases">
        <title>Complete genome sequencing of Dialister sp. strain 5BBH33.</title>
        <authorList>
            <person name="Sakamoto M."/>
            <person name="Murakami T."/>
            <person name="Mori H."/>
        </authorList>
    </citation>
    <scope>NUCLEOTIDE SEQUENCE [LARGE SCALE GENOMIC DNA]</scope>
    <source>
        <strain evidence="4">5BBH33</strain>
    </source>
</reference>
<proteinExistence type="predicted"/>
<dbReference type="KEGG" id="dho:Dia5BBH33_20590"/>
<dbReference type="SUPFAM" id="SSF52540">
    <property type="entry name" value="P-loop containing nucleoside triphosphate hydrolases"/>
    <property type="match status" value="1"/>
</dbReference>
<dbReference type="Proteomes" id="UP000320585">
    <property type="component" value="Chromosome"/>
</dbReference>
<evidence type="ECO:0000313" key="4">
    <source>
        <dbReference type="Proteomes" id="UP000320585"/>
    </source>
</evidence>
<organism evidence="3 4">
    <name type="scientific">Dialister hominis</name>
    <dbReference type="NCBI Taxonomy" id="2582419"/>
    <lineage>
        <taxon>Bacteria</taxon>
        <taxon>Bacillati</taxon>
        <taxon>Bacillota</taxon>
        <taxon>Negativicutes</taxon>
        <taxon>Veillonellales</taxon>
        <taxon>Veillonellaceae</taxon>
        <taxon>Dialister</taxon>
    </lineage>
</organism>
<keyword evidence="4" id="KW-1185">Reference proteome</keyword>
<sequence length="498" mass="56834">MASAFDESYQESLNALRTLQSNYDTKMKALVALYQGNLDDAYPKAEELAVYGTKLAELQSRILENNQLIADKISSPVKVIELKDADAIISELDALVLQINRQIQNNNDIVAAKSSKQSECNRMVWEKIAFILKDYVADYIASKKKIEDEEAVLQEKVKDLQTQYRSLTQEINDLNAGIINTADTVRSMNGYLKDSGFEGFSLHEKEGVKGGYEVIRDDGKVAVNLSEGERNFIAFLYFYHVVHGMRSETDSGKNKIVVIDDPVSSMDSSALFIVGSLVREMIGICANVADPVENENPIFAGRYIKQIFILTHNVYFHREITYQQVGYYDCTTFYMIRKTANISRVHICERPKDKAKTEYENYNPVQSSYAALWEELRDADSVIPALNVMRRILESYFLQLCGYEGTSLREQLLEDPENRKNFIKEVPGGQPDMTDYELASTMLAYINNPNGITDGLNLVVEDYDDVDMYKRVFKQIFYVMHQNQHYDMMTAAVKKHNE</sequence>
<dbReference type="RefSeq" id="WP_162501806.1">
    <property type="nucleotide sequence ID" value="NZ_AP019697.1"/>
</dbReference>
<name>A0A8D5A5L7_9FIRM</name>
<dbReference type="Pfam" id="PF13166">
    <property type="entry name" value="AAA_13"/>
    <property type="match status" value="1"/>
</dbReference>